<dbReference type="OrthoDB" id="9775440at2"/>
<keyword evidence="7 11" id="KW-0067">ATP-binding</keyword>
<keyword evidence="5 11" id="KW-0436">Ligase</keyword>
<dbReference type="GO" id="GO:0006420">
    <property type="term" value="P:arginyl-tRNA aminoacylation"/>
    <property type="evidence" value="ECO:0007669"/>
    <property type="project" value="InterPro"/>
</dbReference>
<evidence type="ECO:0000256" key="1">
    <source>
        <dbReference type="ARBA" id="ARBA00004496"/>
    </source>
</evidence>
<dbReference type="EMBL" id="CP032996">
    <property type="protein sequence ID" value="QCI27101.1"/>
    <property type="molecule type" value="Genomic_DNA"/>
</dbReference>
<gene>
    <name evidence="11" type="primary">glyS</name>
    <name evidence="13" type="ORF">D9V81_00500</name>
</gene>
<dbReference type="RefSeq" id="WP_158349367.1">
    <property type="nucleotide sequence ID" value="NZ_CP032996.1"/>
</dbReference>
<dbReference type="GO" id="GO:0004814">
    <property type="term" value="F:arginine-tRNA ligase activity"/>
    <property type="evidence" value="ECO:0007669"/>
    <property type="project" value="InterPro"/>
</dbReference>
<dbReference type="GO" id="GO:0006426">
    <property type="term" value="P:glycyl-tRNA aminoacylation"/>
    <property type="evidence" value="ECO:0007669"/>
    <property type="project" value="UniProtKB-UniRule"/>
</dbReference>
<dbReference type="GO" id="GO:0004820">
    <property type="term" value="F:glycine-tRNA ligase activity"/>
    <property type="evidence" value="ECO:0007669"/>
    <property type="project" value="UniProtKB-UniRule"/>
</dbReference>
<proteinExistence type="inferred from homology"/>
<evidence type="ECO:0000256" key="7">
    <source>
        <dbReference type="ARBA" id="ARBA00022840"/>
    </source>
</evidence>
<keyword evidence="6 11" id="KW-0547">Nucleotide-binding</keyword>
<organism evidence="13 14">
    <name type="scientific">Buchnera aphidicola</name>
    <name type="common">Therioaphis trifolii</name>
    <dbReference type="NCBI Taxonomy" id="1241884"/>
    <lineage>
        <taxon>Bacteria</taxon>
        <taxon>Pseudomonadati</taxon>
        <taxon>Pseudomonadota</taxon>
        <taxon>Gammaproteobacteria</taxon>
        <taxon>Enterobacterales</taxon>
        <taxon>Erwiniaceae</taxon>
        <taxon>Buchnera</taxon>
    </lineage>
</organism>
<keyword evidence="8 11" id="KW-0648">Protein biosynthesis</keyword>
<keyword evidence="14" id="KW-1185">Reference proteome</keyword>
<accession>A0A4D6YK83</accession>
<dbReference type="PROSITE" id="PS50861">
    <property type="entry name" value="AA_TRNA_LIGASE_II_GLYAB"/>
    <property type="match status" value="1"/>
</dbReference>
<dbReference type="Proteomes" id="UP000298603">
    <property type="component" value="Chromosome"/>
</dbReference>
<name>A0A4D6YK83_9GAMM</name>
<reference evidence="13 14" key="1">
    <citation type="submission" date="2018-10" db="EMBL/GenBank/DDBJ databases">
        <title>Comparative functional genomics of the obligate endosymbiont Buchnera aphidicola.</title>
        <authorList>
            <person name="Chong R.A."/>
        </authorList>
    </citation>
    <scope>NUCLEOTIDE SEQUENCE [LARGE SCALE GENOMIC DNA]</scope>
    <source>
        <strain evidence="13 14">Tma</strain>
    </source>
</reference>
<comment type="subcellular location">
    <subcellularLocation>
        <location evidence="1 11">Cytoplasm</location>
    </subcellularLocation>
</comment>
<dbReference type="AlphaFoldDB" id="A0A4D6YK83"/>
<sequence length="689" mass="82831">MNYKTCLVELNIEEIPSKQIRNIANQFYENIKFQLEKYKIHFYKINIFDTPRRIAIIIKKLNTSLIIKKKKYRGPSIKESFDIHGKITTPALKWLKKFNINLKDTTILSNKKGKWLLYENIKNTISIKNILLKIITFTIKNIYTSKKMKWNQYDIQFIRPIRNIIILIDNKLIKFNQFGIPSKKYLYGNIFTKFKKIKIKHAKEYENLLYKKGKVISKFNIRKKKIKYQIQKKIFKIKGKIQYCKNLLEEITCLVEWPKILLAKFEKSFLNIPQEIIIYIMKSIQKYFPIYNIYNNKLTNYFIIVANNNSKNNEKIILDNEFILNSKFSDIIFFMKQDYKIKLKEYFPLLKKIIFHEKLGTMLEKSERIIYLIKYVSKYTKSNLKESLKAAYLSKCDLNTYMAYEFPELKGIIGMYYALKDNESKDIALSIKEQYKPNFSNDTLPSNILSCTLAITEKIDTIVGLFLINKIPKNNKDPFFLRRLTIGIIRIIIEKKININIYKIIKKSINTYYFLYPKKEILKKIIKFIKDRLYIWYKKKYEINVIKSVFSCHKNNLLNIDILLKTIHKIKNNINFQNTIITYKRIFNLLKKIKINEKNNHLNYQLIQNEEEKQLFINMNNNDCMLKILNKKRKYKQAFKLLFQFNKFINNFLNKNSIKYTSQEIQKNRITLLLKIKHIFLIIINLIKI</sequence>
<feature type="domain" description="DALR anticodon binding" evidence="12">
    <location>
        <begin position="582"/>
        <end position="687"/>
    </location>
</feature>
<evidence type="ECO:0000313" key="13">
    <source>
        <dbReference type="EMBL" id="QCI27101.1"/>
    </source>
</evidence>
<comment type="catalytic activity">
    <reaction evidence="10 11">
        <text>tRNA(Gly) + glycine + ATP = glycyl-tRNA(Gly) + AMP + diphosphate</text>
        <dbReference type="Rhea" id="RHEA:16013"/>
        <dbReference type="Rhea" id="RHEA-COMP:9664"/>
        <dbReference type="Rhea" id="RHEA-COMP:9683"/>
        <dbReference type="ChEBI" id="CHEBI:30616"/>
        <dbReference type="ChEBI" id="CHEBI:33019"/>
        <dbReference type="ChEBI" id="CHEBI:57305"/>
        <dbReference type="ChEBI" id="CHEBI:78442"/>
        <dbReference type="ChEBI" id="CHEBI:78522"/>
        <dbReference type="ChEBI" id="CHEBI:456215"/>
        <dbReference type="EC" id="6.1.1.14"/>
    </reaction>
</comment>
<dbReference type="NCBIfam" id="TIGR00211">
    <property type="entry name" value="glyS"/>
    <property type="match status" value="1"/>
</dbReference>
<dbReference type="PANTHER" id="PTHR30075:SF2">
    <property type="entry name" value="GLYCINE--TRNA LIGASE, CHLOROPLASTIC_MITOCHONDRIAL 2"/>
    <property type="match status" value="1"/>
</dbReference>
<evidence type="ECO:0000256" key="2">
    <source>
        <dbReference type="ARBA" id="ARBA00008226"/>
    </source>
</evidence>
<evidence type="ECO:0000256" key="5">
    <source>
        <dbReference type="ARBA" id="ARBA00022598"/>
    </source>
</evidence>
<evidence type="ECO:0000256" key="8">
    <source>
        <dbReference type="ARBA" id="ARBA00022917"/>
    </source>
</evidence>
<evidence type="ECO:0000313" key="14">
    <source>
        <dbReference type="Proteomes" id="UP000298603"/>
    </source>
</evidence>
<protein>
    <recommendedName>
        <fullName evidence="11">Glycine--tRNA ligase beta subunit</fullName>
        <ecNumber evidence="11">6.1.1.14</ecNumber>
    </recommendedName>
    <alternativeName>
        <fullName evidence="11">Glycyl-tRNA synthetase beta subunit</fullName>
        <shortName evidence="11">GlyRS</shortName>
    </alternativeName>
</protein>
<evidence type="ECO:0000256" key="10">
    <source>
        <dbReference type="ARBA" id="ARBA00047937"/>
    </source>
</evidence>
<evidence type="ECO:0000256" key="11">
    <source>
        <dbReference type="HAMAP-Rule" id="MF_00255"/>
    </source>
</evidence>
<dbReference type="GO" id="GO:0005829">
    <property type="term" value="C:cytosol"/>
    <property type="evidence" value="ECO:0007669"/>
    <property type="project" value="TreeGrafter"/>
</dbReference>
<evidence type="ECO:0000256" key="3">
    <source>
        <dbReference type="ARBA" id="ARBA00011209"/>
    </source>
</evidence>
<dbReference type="EC" id="6.1.1.14" evidence="11"/>
<dbReference type="InterPro" id="IPR006194">
    <property type="entry name" value="Gly-tRNA-synth_heterodimer"/>
</dbReference>
<evidence type="ECO:0000259" key="12">
    <source>
        <dbReference type="Pfam" id="PF05746"/>
    </source>
</evidence>
<dbReference type="PRINTS" id="PR01045">
    <property type="entry name" value="TRNASYNTHGB"/>
</dbReference>
<dbReference type="InterPro" id="IPR008909">
    <property type="entry name" value="DALR_anticod-bd"/>
</dbReference>
<dbReference type="HAMAP" id="MF_00255">
    <property type="entry name" value="Gly_tRNA_synth_beta"/>
    <property type="match status" value="1"/>
</dbReference>
<dbReference type="InterPro" id="IPR015944">
    <property type="entry name" value="Gly-tRNA-synth_bsu"/>
</dbReference>
<keyword evidence="4 11" id="KW-0963">Cytoplasm</keyword>
<evidence type="ECO:0000256" key="6">
    <source>
        <dbReference type="ARBA" id="ARBA00022741"/>
    </source>
</evidence>
<dbReference type="Pfam" id="PF02092">
    <property type="entry name" value="tRNA_synt_2f"/>
    <property type="match status" value="1"/>
</dbReference>
<evidence type="ECO:0000256" key="4">
    <source>
        <dbReference type="ARBA" id="ARBA00022490"/>
    </source>
</evidence>
<keyword evidence="9 11" id="KW-0030">Aminoacyl-tRNA synthetase</keyword>
<comment type="subunit">
    <text evidence="3 11">Tetramer of two alpha and two beta subunits.</text>
</comment>
<dbReference type="GO" id="GO:0005524">
    <property type="term" value="F:ATP binding"/>
    <property type="evidence" value="ECO:0007669"/>
    <property type="project" value="UniProtKB-UniRule"/>
</dbReference>
<comment type="similarity">
    <text evidence="2 11">Belongs to the class-II aminoacyl-tRNA synthetase family.</text>
</comment>
<dbReference type="Pfam" id="PF05746">
    <property type="entry name" value="DALR_1"/>
    <property type="match status" value="1"/>
</dbReference>
<dbReference type="PANTHER" id="PTHR30075">
    <property type="entry name" value="GLYCYL-TRNA SYNTHETASE"/>
    <property type="match status" value="1"/>
</dbReference>
<evidence type="ECO:0000256" key="9">
    <source>
        <dbReference type="ARBA" id="ARBA00023146"/>
    </source>
</evidence>
<dbReference type="SUPFAM" id="SSF109604">
    <property type="entry name" value="HD-domain/PDEase-like"/>
    <property type="match status" value="1"/>
</dbReference>